<evidence type="ECO:0000313" key="3">
    <source>
        <dbReference type="Proteomes" id="UP001606099"/>
    </source>
</evidence>
<evidence type="ECO:0000256" key="1">
    <source>
        <dbReference type="SAM" id="SignalP"/>
    </source>
</evidence>
<sequence length="338" mass="37282">MSSHFLPGRRAAAFVFALGVSQVWAQSSPVDITPPSAAQSLSCLQRPAKPLAYPEQHELDRTPGFMRVKLQFEQPDAPPKVEILANTARDDMQKLVLAHVKSYRLPCLKASDGSVVAVQEFQFSNSVLDSVPVAEAPQRAPSCVVLPPGHPPAIDKAKNRKNDAFEHAVLAITFNGTGTQEPELKLIYSTGASTLETAALDWAKSYRMPCRTGTEEPVVLRQQFTYVPYKQNMLAFKEEAFDLPKFLSMTEDIEKAEAHFDFNTMSCPFAVRYSIFGPSLPNVAEAEGVKDSNRTLFLNWLSQRQLAMPSQQAARKLFGTRLLVKVPCGVLNLNPSSS</sequence>
<dbReference type="Proteomes" id="UP001606099">
    <property type="component" value="Unassembled WGS sequence"/>
</dbReference>
<proteinExistence type="predicted"/>
<evidence type="ECO:0000313" key="2">
    <source>
        <dbReference type="EMBL" id="MFG6447521.1"/>
    </source>
</evidence>
<gene>
    <name evidence="2" type="ORF">ACG0Z6_04600</name>
</gene>
<feature type="chain" id="PRO_5046755779" description="TonB C-terminal domain-containing protein" evidence="1">
    <location>
        <begin position="26"/>
        <end position="338"/>
    </location>
</feature>
<keyword evidence="1" id="KW-0732">Signal</keyword>
<feature type="signal peptide" evidence="1">
    <location>
        <begin position="1"/>
        <end position="25"/>
    </location>
</feature>
<accession>A0ABW7FTB1</accession>
<comment type="caution">
    <text evidence="2">The sequence shown here is derived from an EMBL/GenBank/DDBJ whole genome shotgun (WGS) entry which is preliminary data.</text>
</comment>
<organism evidence="2 3">
    <name type="scientific">Roseateles rivi</name>
    <dbReference type="NCBI Taxonomy" id="3299028"/>
    <lineage>
        <taxon>Bacteria</taxon>
        <taxon>Pseudomonadati</taxon>
        <taxon>Pseudomonadota</taxon>
        <taxon>Betaproteobacteria</taxon>
        <taxon>Burkholderiales</taxon>
        <taxon>Sphaerotilaceae</taxon>
        <taxon>Roseateles</taxon>
    </lineage>
</organism>
<protein>
    <recommendedName>
        <fullName evidence="4">TonB C-terminal domain-containing protein</fullName>
    </recommendedName>
</protein>
<dbReference type="RefSeq" id="WP_394458926.1">
    <property type="nucleotide sequence ID" value="NZ_JBIGHZ010000002.1"/>
</dbReference>
<dbReference type="EMBL" id="JBIGHZ010000002">
    <property type="protein sequence ID" value="MFG6447521.1"/>
    <property type="molecule type" value="Genomic_DNA"/>
</dbReference>
<evidence type="ECO:0008006" key="4">
    <source>
        <dbReference type="Google" id="ProtNLM"/>
    </source>
</evidence>
<keyword evidence="3" id="KW-1185">Reference proteome</keyword>
<name>A0ABW7FTB1_9BURK</name>
<reference evidence="2 3" key="1">
    <citation type="submission" date="2024-08" db="EMBL/GenBank/DDBJ databases">
        <authorList>
            <person name="Lu H."/>
        </authorList>
    </citation>
    <scope>NUCLEOTIDE SEQUENCE [LARGE SCALE GENOMIC DNA]</scope>
    <source>
        <strain evidence="2 3">BYS180W</strain>
    </source>
</reference>